<dbReference type="InterPro" id="IPR033713">
    <property type="entry name" value="NudJ"/>
</dbReference>
<comment type="similarity">
    <text evidence="2 6">Belongs to the Nudix hydrolase family. NudJ subfamily.</text>
</comment>
<dbReference type="SUPFAM" id="SSF55811">
    <property type="entry name" value="Nudix"/>
    <property type="match status" value="1"/>
</dbReference>
<evidence type="ECO:0000313" key="9">
    <source>
        <dbReference type="Proteomes" id="UP000537130"/>
    </source>
</evidence>
<dbReference type="Pfam" id="PF00293">
    <property type="entry name" value="NUDIX"/>
    <property type="match status" value="1"/>
</dbReference>
<keyword evidence="9" id="KW-1185">Reference proteome</keyword>
<dbReference type="InterPro" id="IPR020084">
    <property type="entry name" value="NUDIX_hydrolase_CS"/>
</dbReference>
<dbReference type="EC" id="3.6.1.-" evidence="6"/>
<protein>
    <recommendedName>
        <fullName evidence="4 6">Phosphatase NudJ</fullName>
        <ecNumber evidence="6">3.6.1.-</ecNumber>
    </recommendedName>
</protein>
<gene>
    <name evidence="6" type="primary">nudJ</name>
    <name evidence="8" type="ORF">FHR99_000644</name>
</gene>
<dbReference type="PANTHER" id="PTHR43222:SF11">
    <property type="entry name" value="PHOSPHATASE NUDJ"/>
    <property type="match status" value="1"/>
</dbReference>
<dbReference type="GO" id="GO:0017111">
    <property type="term" value="F:ribonucleoside triphosphate phosphatase activity"/>
    <property type="evidence" value="ECO:0007669"/>
    <property type="project" value="InterPro"/>
</dbReference>
<comment type="cofactor">
    <cofactor evidence="1 6">
        <name>Mg(2+)</name>
        <dbReference type="ChEBI" id="CHEBI:18420"/>
    </cofactor>
</comment>
<keyword evidence="5 6" id="KW-0378">Hydrolase</keyword>
<evidence type="ECO:0000259" key="7">
    <source>
        <dbReference type="PROSITE" id="PS51462"/>
    </source>
</evidence>
<evidence type="ECO:0000313" key="8">
    <source>
        <dbReference type="EMBL" id="MBB3046408.1"/>
    </source>
</evidence>
<dbReference type="EMBL" id="JACHWY010000001">
    <property type="protein sequence ID" value="MBB3046408.1"/>
    <property type="molecule type" value="Genomic_DNA"/>
</dbReference>
<evidence type="ECO:0000256" key="1">
    <source>
        <dbReference type="ARBA" id="ARBA00001946"/>
    </source>
</evidence>
<dbReference type="GO" id="GO:0004787">
    <property type="term" value="F:thiamine diphosphate phosphatase activity"/>
    <property type="evidence" value="ECO:0007669"/>
    <property type="project" value="InterPro"/>
</dbReference>
<evidence type="ECO:0000256" key="5">
    <source>
        <dbReference type="ARBA" id="ARBA00022801"/>
    </source>
</evidence>
<reference evidence="8 9" key="1">
    <citation type="submission" date="2020-08" db="EMBL/GenBank/DDBJ databases">
        <title>Genomic Encyclopedia of Type Strains, Phase III (KMG-III): the genomes of soil and plant-associated and newly described type strains.</title>
        <authorList>
            <person name="Whitman W."/>
        </authorList>
    </citation>
    <scope>NUCLEOTIDE SEQUENCE [LARGE SCALE GENOMIC DNA]</scope>
    <source>
        <strain evidence="8 9">CECT 8654</strain>
    </source>
</reference>
<comment type="subunit">
    <text evidence="3 6">Monomer.</text>
</comment>
<dbReference type="PROSITE" id="PS51462">
    <property type="entry name" value="NUDIX"/>
    <property type="match status" value="1"/>
</dbReference>
<feature type="domain" description="Nudix hydrolase" evidence="7">
    <location>
        <begin position="6"/>
        <end position="136"/>
    </location>
</feature>
<evidence type="ECO:0000256" key="4">
    <source>
        <dbReference type="ARBA" id="ARBA00015552"/>
    </source>
</evidence>
<evidence type="ECO:0000256" key="6">
    <source>
        <dbReference type="RuleBase" id="RU364043"/>
    </source>
</evidence>
<accession>A0A7W4W3D4</accession>
<keyword evidence="6" id="KW-0460">Magnesium</keyword>
<dbReference type="GO" id="GO:0017110">
    <property type="term" value="F:nucleoside diphosphate phosphatase activity"/>
    <property type="evidence" value="ECO:0007669"/>
    <property type="project" value="InterPro"/>
</dbReference>
<dbReference type="RefSeq" id="WP_183409105.1">
    <property type="nucleotide sequence ID" value="NZ_JACHWY010000001.1"/>
</dbReference>
<evidence type="ECO:0000256" key="2">
    <source>
        <dbReference type="ARBA" id="ARBA00007608"/>
    </source>
</evidence>
<name>A0A7W4W3D4_9GAMM</name>
<dbReference type="AlphaFoldDB" id="A0A7W4W3D4"/>
<dbReference type="PANTHER" id="PTHR43222">
    <property type="entry name" value="NUDIX HYDROLASE 23"/>
    <property type="match status" value="1"/>
</dbReference>
<dbReference type="Proteomes" id="UP000537130">
    <property type="component" value="Unassembled WGS sequence"/>
</dbReference>
<dbReference type="InterPro" id="IPR000086">
    <property type="entry name" value="NUDIX_hydrolase_dom"/>
</dbReference>
<comment type="caution">
    <text evidence="8">The sequence shown here is derived from an EMBL/GenBank/DDBJ whole genome shotgun (WGS) entry which is preliminary data.</text>
</comment>
<dbReference type="CDD" id="cd03675">
    <property type="entry name" value="NUDIX_Hydrolase"/>
    <property type="match status" value="1"/>
</dbReference>
<organism evidence="8 9">
    <name type="scientific">Litorivivens lipolytica</name>
    <dbReference type="NCBI Taxonomy" id="1524264"/>
    <lineage>
        <taxon>Bacteria</taxon>
        <taxon>Pseudomonadati</taxon>
        <taxon>Pseudomonadota</taxon>
        <taxon>Gammaproteobacteria</taxon>
        <taxon>Litorivivens</taxon>
    </lineage>
</organism>
<dbReference type="PROSITE" id="PS00893">
    <property type="entry name" value="NUDIX_BOX"/>
    <property type="match status" value="1"/>
</dbReference>
<proteinExistence type="inferred from homology"/>
<dbReference type="InterPro" id="IPR015797">
    <property type="entry name" value="NUDIX_hydrolase-like_dom_sf"/>
</dbReference>
<evidence type="ECO:0000256" key="3">
    <source>
        <dbReference type="ARBA" id="ARBA00011245"/>
    </source>
</evidence>
<sequence>MTDERPWHAHVTVATVIERDGKFLVVEEIADGERVINQPAGHLEPEESLVEAARREVLEETGYDCSIDGIIGTTLYKAANGVTYYRTSFFGTALGKINSELDDGIIQPLWLSRKELQARESDLRSHLVLATIDQYLKGHRYPLELIYG</sequence>
<dbReference type="Gene3D" id="3.90.79.10">
    <property type="entry name" value="Nucleoside Triphosphate Pyrophosphohydrolase"/>
    <property type="match status" value="1"/>
</dbReference>